<dbReference type="EC" id="3.2.1.22" evidence="4 13"/>
<keyword evidence="5" id="KW-0964">Secreted</keyword>
<dbReference type="InterPro" id="IPR017853">
    <property type="entry name" value="GH"/>
</dbReference>
<dbReference type="GO" id="GO:0004557">
    <property type="term" value="F:alpha-galactosidase activity"/>
    <property type="evidence" value="ECO:0007669"/>
    <property type="project" value="UniProtKB-EC"/>
</dbReference>
<evidence type="ECO:0000313" key="16">
    <source>
        <dbReference type="EMBL" id="APA10926.1"/>
    </source>
</evidence>
<evidence type="ECO:0000256" key="7">
    <source>
        <dbReference type="ARBA" id="ARBA00022801"/>
    </source>
</evidence>
<protein>
    <recommendedName>
        <fullName evidence="4 13">Alpha-galactosidase</fullName>
        <ecNumber evidence="4 13">3.2.1.22</ecNumber>
    </recommendedName>
    <alternativeName>
        <fullName evidence="13">Melibiase</fullName>
    </alternativeName>
</protein>
<keyword evidence="6 14" id="KW-0732">Signal</keyword>
<dbReference type="Gene3D" id="2.60.40.1180">
    <property type="entry name" value="Golgi alpha-mannosidase II"/>
    <property type="match status" value="1"/>
</dbReference>
<evidence type="ECO:0000256" key="13">
    <source>
        <dbReference type="RuleBase" id="RU361168"/>
    </source>
</evidence>
<dbReference type="PANTHER" id="PTHR11452:SF75">
    <property type="entry name" value="ALPHA-GALACTOSIDASE MEL1"/>
    <property type="match status" value="1"/>
</dbReference>
<dbReference type="Gene3D" id="3.20.20.70">
    <property type="entry name" value="Aldolase class I"/>
    <property type="match status" value="1"/>
</dbReference>
<comment type="catalytic activity">
    <reaction evidence="1 13">
        <text>Hydrolysis of terminal, non-reducing alpha-D-galactose residues in alpha-D-galactosides, including galactose oligosaccharides, galactomannans and galactolipids.</text>
        <dbReference type="EC" id="3.2.1.22"/>
    </reaction>
</comment>
<evidence type="ECO:0000256" key="6">
    <source>
        <dbReference type="ARBA" id="ARBA00022729"/>
    </source>
</evidence>
<comment type="similarity">
    <text evidence="3 13">Belongs to the glycosyl hydrolase 27 family.</text>
</comment>
<evidence type="ECO:0000256" key="10">
    <source>
        <dbReference type="ARBA" id="ARBA00023277"/>
    </source>
</evidence>
<keyword evidence="7 13" id="KW-0378">Hydrolase</keyword>
<keyword evidence="11 13" id="KW-0326">Glycosidase</keyword>
<dbReference type="AlphaFoldDB" id="A0A1D9Q7Q3"/>
<evidence type="ECO:0000256" key="4">
    <source>
        <dbReference type="ARBA" id="ARBA00012755"/>
    </source>
</evidence>
<dbReference type="InterPro" id="IPR041233">
    <property type="entry name" value="Melibiase_C"/>
</dbReference>
<feature type="chain" id="PRO_5009444975" description="Alpha-galactosidase" evidence="14">
    <location>
        <begin position="24"/>
        <end position="666"/>
    </location>
</feature>
<dbReference type="GO" id="GO:0005576">
    <property type="term" value="C:extracellular region"/>
    <property type="evidence" value="ECO:0007669"/>
    <property type="project" value="UniProtKB-SubCell"/>
</dbReference>
<keyword evidence="12" id="KW-0624">Polysaccharide degradation</keyword>
<dbReference type="InterPro" id="IPR013780">
    <property type="entry name" value="Glyco_hydro_b"/>
</dbReference>
<dbReference type="Gene3D" id="2.60.120.260">
    <property type="entry name" value="Galactose-binding domain-like"/>
    <property type="match status" value="1"/>
</dbReference>
<name>A0A1D9Q7Q3_SCLS1</name>
<evidence type="ECO:0000256" key="11">
    <source>
        <dbReference type="ARBA" id="ARBA00023295"/>
    </source>
</evidence>
<evidence type="ECO:0000256" key="14">
    <source>
        <dbReference type="SAM" id="SignalP"/>
    </source>
</evidence>
<evidence type="ECO:0000256" key="3">
    <source>
        <dbReference type="ARBA" id="ARBA00009743"/>
    </source>
</evidence>
<dbReference type="OrthoDB" id="5795902at2759"/>
<reference evidence="17" key="1">
    <citation type="journal article" date="2017" name="Genome Biol. Evol.">
        <title>The complete genome sequence of the phytopathogenic fungus Sclerotinia sclerotiorum reveals insights into the genome architecture of broad host range pathogens.</title>
        <authorList>
            <person name="Derbyshire M."/>
            <person name="Denton-Giles M."/>
            <person name="Hegedus D."/>
            <person name="Seifbarghy S."/>
            <person name="Rollins J."/>
            <person name="van Kan J."/>
            <person name="Seidl M.F."/>
            <person name="Faino L."/>
            <person name="Mbengue M."/>
            <person name="Navaud O."/>
            <person name="Raffaele S."/>
            <person name="Hammond-Kosack K."/>
            <person name="Heard S."/>
            <person name="Oliver R."/>
        </authorList>
    </citation>
    <scope>NUCLEOTIDE SEQUENCE [LARGE SCALE GENOMIC DNA]</scope>
    <source>
        <strain evidence="17">ATCC 18683 / 1980 / Ss-1</strain>
    </source>
</reference>
<dbReference type="Pfam" id="PF16499">
    <property type="entry name" value="Melibiase_2"/>
    <property type="match status" value="1"/>
</dbReference>
<dbReference type="GO" id="GO:0000272">
    <property type="term" value="P:polysaccharide catabolic process"/>
    <property type="evidence" value="ECO:0007669"/>
    <property type="project" value="UniProtKB-KW"/>
</dbReference>
<dbReference type="Pfam" id="PF17801">
    <property type="entry name" value="Melibiase_C"/>
    <property type="match status" value="1"/>
</dbReference>
<dbReference type="SUPFAM" id="SSF51445">
    <property type="entry name" value="(Trans)glycosidases"/>
    <property type="match status" value="1"/>
</dbReference>
<evidence type="ECO:0000259" key="15">
    <source>
        <dbReference type="Pfam" id="PF17801"/>
    </source>
</evidence>
<evidence type="ECO:0000313" key="17">
    <source>
        <dbReference type="Proteomes" id="UP000177798"/>
    </source>
</evidence>
<keyword evidence="8 13" id="KW-1015">Disulfide bond</keyword>
<evidence type="ECO:0000256" key="12">
    <source>
        <dbReference type="ARBA" id="ARBA00023326"/>
    </source>
</evidence>
<feature type="signal peptide" evidence="14">
    <location>
        <begin position="1"/>
        <end position="23"/>
    </location>
</feature>
<sequence>MRALSRSRQLLLLVSLIPQFITALPQNLKPRVDNGLAITPPMGWNSYNHYSCSPNETIIHSNAQALVSLGLSALGYHYVTVDCGWTLPDRTSAGTLTWNPDRFPNGYPALGTFIHGLGLGFGVYSDAGVQMCMTGTPAQVGSLFHELTDAQTFASWGADLLKYDNCYSDGATGYPNTNYAPSTSPSLRYQNMTNALATLSKPMLFQICDWGVDFPSAWAPPMGNTWRITNDIIPSYSTIPRILNQAVPQTSFAGPGHWLDLDMLEVGNNVLTTTEEQTHFSLWAILKSPLVIGAALKDTFTSINSASLNILSNKDVISYNQDTLGVAASFRRRWTTDGYEVWAGPLSGGRTVVALINLQNTAKTLTLDLPDVGLQKASTLKNIWAGTSATNVLTSYSATVGAHGTMLLELGGTTVSGTYAASDAAVSGSTITFSKIYAKTSSSNYTVSLQFSSSSTSSTTFTIASKKYTLPAGSKSLVIGSLPFTASSTNTLAITSSSALLPSSIAVAPPPATFYSSSNMSISGTATHVTCSTNYCAPSGTKIGYLTPSGSASITVNAPSTSATTSSTKYLSIYFCNNDVAFSTSWTTGTNTRNMTISVNGVVTRAEFPLSGKSSELFGTKGWQDTGIFGILTSGWKTGSNVLTFGNAAGGLVDYAADLVGVDVYW</sequence>
<gene>
    <name evidence="16" type="ORF">sscle_07g056960</name>
</gene>
<dbReference type="CDD" id="cd14792">
    <property type="entry name" value="GH27"/>
    <property type="match status" value="1"/>
</dbReference>
<dbReference type="EMBL" id="CP017820">
    <property type="protein sequence ID" value="APA10926.1"/>
    <property type="molecule type" value="Genomic_DNA"/>
</dbReference>
<accession>A0A1D9Q7Q3</accession>
<dbReference type="FunFam" id="3.20.20.70:FF:000197">
    <property type="entry name" value="Alpha-galactosidase"/>
    <property type="match status" value="1"/>
</dbReference>
<dbReference type="CDD" id="cd04081">
    <property type="entry name" value="CBM35_galactosidase-like"/>
    <property type="match status" value="1"/>
</dbReference>
<dbReference type="VEuPathDB" id="FungiDB:sscle_07g056960"/>
<proteinExistence type="inferred from homology"/>
<evidence type="ECO:0000256" key="5">
    <source>
        <dbReference type="ARBA" id="ARBA00022525"/>
    </source>
</evidence>
<dbReference type="PRINTS" id="PR00740">
    <property type="entry name" value="GLHYDRLASE27"/>
</dbReference>
<dbReference type="FunFam" id="2.60.40.1180:FF:000008">
    <property type="entry name" value="Alpha-galactosidase"/>
    <property type="match status" value="1"/>
</dbReference>
<evidence type="ECO:0000256" key="1">
    <source>
        <dbReference type="ARBA" id="ARBA00001255"/>
    </source>
</evidence>
<keyword evidence="9" id="KW-0325">Glycoprotein</keyword>
<dbReference type="Proteomes" id="UP000177798">
    <property type="component" value="Chromosome 7"/>
</dbReference>
<evidence type="ECO:0000256" key="8">
    <source>
        <dbReference type="ARBA" id="ARBA00023157"/>
    </source>
</evidence>
<evidence type="ECO:0000256" key="9">
    <source>
        <dbReference type="ARBA" id="ARBA00023180"/>
    </source>
</evidence>
<keyword evidence="10" id="KW-0119">Carbohydrate metabolism</keyword>
<feature type="domain" description="Alpha galactosidase C-terminal" evidence="15">
    <location>
        <begin position="337"/>
        <end position="410"/>
    </location>
</feature>
<organism evidence="16 17">
    <name type="scientific">Sclerotinia sclerotiorum (strain ATCC 18683 / 1980 / Ss-1)</name>
    <name type="common">White mold</name>
    <name type="synonym">Whetzelinia sclerotiorum</name>
    <dbReference type="NCBI Taxonomy" id="665079"/>
    <lineage>
        <taxon>Eukaryota</taxon>
        <taxon>Fungi</taxon>
        <taxon>Dikarya</taxon>
        <taxon>Ascomycota</taxon>
        <taxon>Pezizomycotina</taxon>
        <taxon>Leotiomycetes</taxon>
        <taxon>Helotiales</taxon>
        <taxon>Sclerotiniaceae</taxon>
        <taxon>Sclerotinia</taxon>
    </lineage>
</organism>
<comment type="subcellular location">
    <subcellularLocation>
        <location evidence="2">Secreted</location>
    </subcellularLocation>
</comment>
<dbReference type="InterPro" id="IPR013785">
    <property type="entry name" value="Aldolase_TIM"/>
</dbReference>
<dbReference type="InterPro" id="IPR002241">
    <property type="entry name" value="Glyco_hydro_27"/>
</dbReference>
<dbReference type="SUPFAM" id="SSF51011">
    <property type="entry name" value="Glycosyl hydrolase domain"/>
    <property type="match status" value="1"/>
</dbReference>
<dbReference type="PANTHER" id="PTHR11452">
    <property type="entry name" value="ALPHA-GALACTOSIDASE/ALPHA-N-ACETYLGALACTOSAMINIDASE"/>
    <property type="match status" value="1"/>
</dbReference>
<evidence type="ECO:0000256" key="2">
    <source>
        <dbReference type="ARBA" id="ARBA00004613"/>
    </source>
</evidence>